<dbReference type="PANTHER" id="PTHR43712">
    <property type="entry name" value="PUTATIVE (AFU_ORTHOLOGUE AFUA_4G14580)-RELATED"/>
    <property type="match status" value="1"/>
</dbReference>
<evidence type="ECO:0000313" key="8">
    <source>
        <dbReference type="Proteomes" id="UP001161580"/>
    </source>
</evidence>
<dbReference type="SUPFAM" id="SSF46785">
    <property type="entry name" value="Winged helix' DNA-binding domain"/>
    <property type="match status" value="1"/>
</dbReference>
<keyword evidence="1 7" id="KW-0489">Methyltransferase</keyword>
<dbReference type="PANTHER" id="PTHR43712:SF2">
    <property type="entry name" value="O-METHYLTRANSFERASE CICE"/>
    <property type="match status" value="1"/>
</dbReference>
<comment type="caution">
    <text evidence="7">The sequence shown here is derived from an EMBL/GenBank/DDBJ whole genome shotgun (WGS) entry which is preliminary data.</text>
</comment>
<feature type="domain" description="O-methyltransferase C-terminal" evidence="5">
    <location>
        <begin position="174"/>
        <end position="323"/>
    </location>
</feature>
<dbReference type="Gene3D" id="3.40.50.150">
    <property type="entry name" value="Vaccinia Virus protein VP39"/>
    <property type="match status" value="1"/>
</dbReference>
<dbReference type="EMBL" id="JALDYZ010000002">
    <property type="protein sequence ID" value="MDI7921610.1"/>
    <property type="molecule type" value="Genomic_DNA"/>
</dbReference>
<dbReference type="GO" id="GO:0032259">
    <property type="term" value="P:methylation"/>
    <property type="evidence" value="ECO:0007669"/>
    <property type="project" value="UniProtKB-KW"/>
</dbReference>
<organism evidence="7 8">
    <name type="scientific">Ferirhizobium litorale</name>
    <dbReference type="NCBI Taxonomy" id="2927786"/>
    <lineage>
        <taxon>Bacteria</taxon>
        <taxon>Pseudomonadati</taxon>
        <taxon>Pseudomonadota</taxon>
        <taxon>Alphaproteobacteria</taxon>
        <taxon>Hyphomicrobiales</taxon>
        <taxon>Rhizobiaceae</taxon>
        <taxon>Ferirhizobium</taxon>
    </lineage>
</organism>
<dbReference type="Gene3D" id="1.20.5.840">
    <property type="entry name" value="hypothetical RNA methyltransferase"/>
    <property type="match status" value="1"/>
</dbReference>
<dbReference type="Pfam" id="PF08100">
    <property type="entry name" value="Dimerisation"/>
    <property type="match status" value="1"/>
</dbReference>
<dbReference type="GO" id="GO:0008171">
    <property type="term" value="F:O-methyltransferase activity"/>
    <property type="evidence" value="ECO:0007669"/>
    <property type="project" value="InterPro"/>
</dbReference>
<dbReference type="PROSITE" id="PS51683">
    <property type="entry name" value="SAM_OMT_II"/>
    <property type="match status" value="1"/>
</dbReference>
<feature type="domain" description="O-methyltransferase dimerisation" evidence="6">
    <location>
        <begin position="20"/>
        <end position="95"/>
    </location>
</feature>
<keyword evidence="3" id="KW-0949">S-adenosyl-L-methionine</keyword>
<proteinExistence type="predicted"/>
<dbReference type="RefSeq" id="WP_311794271.1">
    <property type="nucleotide sequence ID" value="NZ_JALDYZ010000002.1"/>
</dbReference>
<evidence type="ECO:0000259" key="5">
    <source>
        <dbReference type="Pfam" id="PF00891"/>
    </source>
</evidence>
<evidence type="ECO:0000259" key="6">
    <source>
        <dbReference type="Pfam" id="PF08100"/>
    </source>
</evidence>
<dbReference type="CDD" id="cd02440">
    <property type="entry name" value="AdoMet_MTases"/>
    <property type="match status" value="1"/>
</dbReference>
<dbReference type="AlphaFoldDB" id="A0AAE3QAV0"/>
<evidence type="ECO:0000256" key="4">
    <source>
        <dbReference type="PIRSR" id="PIRSR005739-1"/>
    </source>
</evidence>
<feature type="active site" description="Proton acceptor" evidence="4">
    <location>
        <position position="250"/>
    </location>
</feature>
<dbReference type="Pfam" id="PF00891">
    <property type="entry name" value="Methyltransf_2"/>
    <property type="match status" value="1"/>
</dbReference>
<accession>A0AAE3QAV0</accession>
<dbReference type="InterPro" id="IPR001077">
    <property type="entry name" value="COMT_C"/>
</dbReference>
<dbReference type="SUPFAM" id="SSF53335">
    <property type="entry name" value="S-adenosyl-L-methionine-dependent methyltransferases"/>
    <property type="match status" value="1"/>
</dbReference>
<evidence type="ECO:0000256" key="3">
    <source>
        <dbReference type="ARBA" id="ARBA00022691"/>
    </source>
</evidence>
<gene>
    <name evidence="7" type="ORF">MRS75_05870</name>
</gene>
<dbReference type="GO" id="GO:0046983">
    <property type="term" value="F:protein dimerization activity"/>
    <property type="evidence" value="ECO:0007669"/>
    <property type="project" value="InterPro"/>
</dbReference>
<protein>
    <submittedName>
        <fullName evidence="7">Methyltransferase domain-containing protein</fullName>
    </submittedName>
</protein>
<evidence type="ECO:0000256" key="1">
    <source>
        <dbReference type="ARBA" id="ARBA00022603"/>
    </source>
</evidence>
<dbReference type="InterPro" id="IPR036390">
    <property type="entry name" value="WH_DNA-bd_sf"/>
</dbReference>
<reference evidence="7" key="1">
    <citation type="submission" date="2022-03" db="EMBL/GenBank/DDBJ databases">
        <title>Fererhizobium litorale gen. nov., sp. nov., isolated from sandy sediments of the Sea of Japan seashore.</title>
        <authorList>
            <person name="Romanenko L."/>
            <person name="Kurilenko V."/>
            <person name="Otstavnykh N."/>
            <person name="Svetashev V."/>
            <person name="Tekutyeva L."/>
            <person name="Isaeva M."/>
            <person name="Mikhailov V."/>
        </authorList>
    </citation>
    <scope>NUCLEOTIDE SEQUENCE</scope>
    <source>
        <strain evidence="7">KMM 9576</strain>
    </source>
</reference>
<dbReference type="Proteomes" id="UP001161580">
    <property type="component" value="Unassembled WGS sequence"/>
</dbReference>
<dbReference type="InterPro" id="IPR036388">
    <property type="entry name" value="WH-like_DNA-bd_sf"/>
</dbReference>
<name>A0AAE3QAV0_9HYPH</name>
<keyword evidence="8" id="KW-1185">Reference proteome</keyword>
<dbReference type="InterPro" id="IPR012967">
    <property type="entry name" value="COMT_dimerisation"/>
</dbReference>
<dbReference type="InterPro" id="IPR016461">
    <property type="entry name" value="COMT-like"/>
</dbReference>
<dbReference type="InterPro" id="IPR029063">
    <property type="entry name" value="SAM-dependent_MTases_sf"/>
</dbReference>
<evidence type="ECO:0000256" key="2">
    <source>
        <dbReference type="ARBA" id="ARBA00022679"/>
    </source>
</evidence>
<dbReference type="PIRSF" id="PIRSF005739">
    <property type="entry name" value="O-mtase"/>
    <property type="match status" value="1"/>
</dbReference>
<evidence type="ECO:0000313" key="7">
    <source>
        <dbReference type="EMBL" id="MDI7921610.1"/>
    </source>
</evidence>
<dbReference type="Gene3D" id="1.10.10.10">
    <property type="entry name" value="Winged helix-like DNA-binding domain superfamily/Winged helix DNA-binding domain"/>
    <property type="match status" value="1"/>
</dbReference>
<sequence>MSSATDGMPAGEISPYLLVDTMYAYTKSAAIKAAIELDLFSAIGPEGSTTEKLSAATNASERGVRILCDLLVVNGFLVKDGTRYLLTPSSTAFLVRNSPAYMGAAIDFLVSPEMLGLFLTDPTAYVRNGGSLGLANMEANNPVWVKFARGMEAFTGGSAMVVAAEAATWPVPPRKILDIAAGPGRFGIELAKLLETAEVVAVDWQPVLDVAVENAEKAGIAARYRVIAGSAFDVDWGRDYDLILLPNFLHHFDVETCVGLLRKCKASLAAAGKVAVIEFVPNADRVTPPIPAAFAWVMLATTPKGDAYAEKELADMANAAGFRSVSLKPLPPTPASLLVCEQ</sequence>
<keyword evidence="2" id="KW-0808">Transferase</keyword>